<dbReference type="Proteomes" id="UP000078560">
    <property type="component" value="Unassembled WGS sequence"/>
</dbReference>
<dbReference type="PROSITE" id="PS50294">
    <property type="entry name" value="WD_REPEATS_REGION"/>
    <property type="match status" value="1"/>
</dbReference>
<accession>A0A1A8WD96</accession>
<comment type="subcellular location">
    <subcellularLocation>
        <location evidence="1">Cytoplasm</location>
        <location evidence="1">Cytoskeleton</location>
        <location evidence="1">Cilium axoneme</location>
    </subcellularLocation>
</comment>
<keyword evidence="10" id="KW-0966">Cell projection</keyword>
<dbReference type="GO" id="GO:0036158">
    <property type="term" value="P:outer dynein arm assembly"/>
    <property type="evidence" value="ECO:0007669"/>
    <property type="project" value="TreeGrafter"/>
</dbReference>
<dbReference type="PANTHER" id="PTHR12442">
    <property type="entry name" value="DYNEIN INTERMEDIATE CHAIN"/>
    <property type="match status" value="1"/>
</dbReference>
<dbReference type="GO" id="GO:0005874">
    <property type="term" value="C:microtubule"/>
    <property type="evidence" value="ECO:0007669"/>
    <property type="project" value="UniProtKB-KW"/>
</dbReference>
<dbReference type="PANTHER" id="PTHR12442:SF11">
    <property type="entry name" value="DYNEIN AXONEMAL INTERMEDIATE CHAIN 1"/>
    <property type="match status" value="1"/>
</dbReference>
<evidence type="ECO:0000256" key="12">
    <source>
        <dbReference type="SAM" id="MobiDB-lite"/>
    </source>
</evidence>
<evidence type="ECO:0000256" key="6">
    <source>
        <dbReference type="ARBA" id="ARBA00022737"/>
    </source>
</evidence>
<dbReference type="GO" id="GO:0036157">
    <property type="term" value="C:outer dynein arm"/>
    <property type="evidence" value="ECO:0007669"/>
    <property type="project" value="TreeGrafter"/>
</dbReference>
<evidence type="ECO:0000256" key="11">
    <source>
        <dbReference type="PROSITE-ProRule" id="PRU00221"/>
    </source>
</evidence>
<dbReference type="PROSITE" id="PS50082">
    <property type="entry name" value="WD_REPEATS_2"/>
    <property type="match status" value="1"/>
</dbReference>
<keyword evidence="8" id="KW-0505">Motor protein</keyword>
<dbReference type="Pfam" id="PF00400">
    <property type="entry name" value="WD40"/>
    <property type="match status" value="1"/>
</dbReference>
<dbReference type="EMBL" id="FLQU01001014">
    <property type="protein sequence ID" value="SBS90981.1"/>
    <property type="molecule type" value="Genomic_DNA"/>
</dbReference>
<dbReference type="Gene3D" id="2.130.10.10">
    <property type="entry name" value="YVTN repeat-like/Quinoprotein amine dehydrogenase"/>
    <property type="match status" value="2"/>
</dbReference>
<feature type="repeat" description="WD" evidence="11">
    <location>
        <begin position="639"/>
        <end position="681"/>
    </location>
</feature>
<keyword evidence="7" id="KW-0243">Dynein</keyword>
<evidence type="ECO:0000256" key="3">
    <source>
        <dbReference type="ARBA" id="ARBA00022490"/>
    </source>
</evidence>
<evidence type="ECO:0000256" key="8">
    <source>
        <dbReference type="ARBA" id="ARBA00023175"/>
    </source>
</evidence>
<keyword evidence="9" id="KW-0206">Cytoskeleton</keyword>
<protein>
    <submittedName>
        <fullName evidence="13">Dynein intermediate chain, putative</fullName>
    </submittedName>
</protein>
<dbReference type="GO" id="GO:0045503">
    <property type="term" value="F:dynein light chain binding"/>
    <property type="evidence" value="ECO:0007669"/>
    <property type="project" value="TreeGrafter"/>
</dbReference>
<feature type="compositionally biased region" description="Basic and acidic residues" evidence="12">
    <location>
        <begin position="21"/>
        <end position="33"/>
    </location>
</feature>
<dbReference type="InterPro" id="IPR050687">
    <property type="entry name" value="Dynein_IC"/>
</dbReference>
<keyword evidence="4 11" id="KW-0853">WD repeat</keyword>
<keyword evidence="6" id="KW-0677">Repeat</keyword>
<evidence type="ECO:0000313" key="14">
    <source>
        <dbReference type="Proteomes" id="UP000078560"/>
    </source>
</evidence>
<dbReference type="AlphaFoldDB" id="A0A1A8WD96"/>
<evidence type="ECO:0000256" key="5">
    <source>
        <dbReference type="ARBA" id="ARBA00022701"/>
    </source>
</evidence>
<dbReference type="GO" id="GO:0003341">
    <property type="term" value="P:cilium movement"/>
    <property type="evidence" value="ECO:0007669"/>
    <property type="project" value="TreeGrafter"/>
</dbReference>
<dbReference type="GO" id="GO:0045504">
    <property type="term" value="F:dynein heavy chain binding"/>
    <property type="evidence" value="ECO:0007669"/>
    <property type="project" value="TreeGrafter"/>
</dbReference>
<feature type="region of interest" description="Disordered" evidence="12">
    <location>
        <begin position="266"/>
        <end position="365"/>
    </location>
</feature>
<gene>
    <name evidence="13" type="ORF">POVCU2_0064780</name>
</gene>
<dbReference type="InterPro" id="IPR001680">
    <property type="entry name" value="WD40_rpt"/>
</dbReference>
<evidence type="ECO:0000256" key="2">
    <source>
        <dbReference type="ARBA" id="ARBA00011059"/>
    </source>
</evidence>
<sequence length="894" mass="103539">MKSTALEKKKKKKVPGSSEMKSVEGEGAENSKRKSSLESNVCALSVKKALQISVHVQCKNETLTRFLFPKNPRAFKSLIEFSFSNEQFVPIDNIDHTVFHLDLKSCLVQKESDEGKKQIELIKKKIEKANSFTVLKDSDCIYHKPKNCFDYTDRYAQTMPVSFKDESTKTVPQEINEICDTVCQSIIYDAYLRDFQKLSNGDDKAEKDKYGGDMREDEGKNKKYSSTVELGFGANGYTGEGSDRGSGNQSDDAQINTVLFSSACSSDNSSEFYSEDGNYKDSLHCDEDEKEEKEKTGEGRREGYDGETEDEKSESQSESQSEYQSESQSESLWETEEEEAEREKDGDKVDNNGERVKENKDGISGKNDTKNFRELSFMYHDYRIKKSDNKIIYKKRFLKTLKLMDRIYNKNNEEDIYLSYKCRNSKNILTKLWTFSLTSYQLVVTDIKFHPFYEDLFSISYKNNDFKMNMGILCCFSFKNTKSPEYVIRTNFPIHSIEWSSVNCSIIILGLSNGNICIYDLRKKKKERLIFESNIKEIYNRDIISQICFHKKTKTFYSVSYDGHIYQWKYNNKFTVGEKLLTLEKDLDDFNENINTIHTQSITCIDFNPFQKNLFLIGTNKGKIYLYSSTYSDNYLNVYNEHSMSINSISYNKFKLGIFLSSSYDWTIRIWDQRRARALIVFDIKEVQQRQSSRIPTTAIGGICVYDVSWSPFLSTCFFVISANTHGRLHIYDVSVDINKAVLIETIAKRKKLRKLGVNQFNEVILIGEEGGHIYSYKISYTFNQMYMDYLKGKISLWREAQKVSSMKMETYKITRSIYLPTYHRKTGEFLSSKETPAVILQDRYTTEKHVPCKGISYICNMHVRLTCTFHLFSCSLLPGDVYKGSESSEEETS</sequence>
<dbReference type="SUPFAM" id="SSF50978">
    <property type="entry name" value="WD40 repeat-like"/>
    <property type="match status" value="1"/>
</dbReference>
<evidence type="ECO:0000256" key="10">
    <source>
        <dbReference type="ARBA" id="ARBA00023273"/>
    </source>
</evidence>
<proteinExistence type="inferred from homology"/>
<evidence type="ECO:0000256" key="1">
    <source>
        <dbReference type="ARBA" id="ARBA00004430"/>
    </source>
</evidence>
<evidence type="ECO:0000256" key="9">
    <source>
        <dbReference type="ARBA" id="ARBA00023212"/>
    </source>
</evidence>
<comment type="similarity">
    <text evidence="2">Belongs to the dynein intermediate chain family.</text>
</comment>
<organism evidence="13 14">
    <name type="scientific">Plasmodium ovale curtisi</name>
    <dbReference type="NCBI Taxonomy" id="864141"/>
    <lineage>
        <taxon>Eukaryota</taxon>
        <taxon>Sar</taxon>
        <taxon>Alveolata</taxon>
        <taxon>Apicomplexa</taxon>
        <taxon>Aconoidasida</taxon>
        <taxon>Haemosporida</taxon>
        <taxon>Plasmodiidae</taxon>
        <taxon>Plasmodium</taxon>
        <taxon>Plasmodium (Plasmodium)</taxon>
    </lineage>
</organism>
<feature type="region of interest" description="Disordered" evidence="12">
    <location>
        <begin position="202"/>
        <end position="226"/>
    </location>
</feature>
<feature type="compositionally biased region" description="Basic and acidic residues" evidence="12">
    <location>
        <begin position="341"/>
        <end position="365"/>
    </location>
</feature>
<reference evidence="14" key="1">
    <citation type="submission" date="2016-05" db="EMBL/GenBank/DDBJ databases">
        <authorList>
            <person name="Naeem Raeece"/>
        </authorList>
    </citation>
    <scope>NUCLEOTIDE SEQUENCE [LARGE SCALE GENOMIC DNA]</scope>
</reference>
<name>A0A1A8WD96_PLAOA</name>
<dbReference type="InterPro" id="IPR015943">
    <property type="entry name" value="WD40/YVTN_repeat-like_dom_sf"/>
</dbReference>
<feature type="compositionally biased region" description="Low complexity" evidence="12">
    <location>
        <begin position="316"/>
        <end position="332"/>
    </location>
</feature>
<dbReference type="InterPro" id="IPR036322">
    <property type="entry name" value="WD40_repeat_dom_sf"/>
</dbReference>
<dbReference type="SMART" id="SM00320">
    <property type="entry name" value="WD40"/>
    <property type="match status" value="5"/>
</dbReference>
<feature type="region of interest" description="Disordered" evidence="12">
    <location>
        <begin position="1"/>
        <end position="33"/>
    </location>
</feature>
<keyword evidence="5" id="KW-0493">Microtubule</keyword>
<evidence type="ECO:0000256" key="7">
    <source>
        <dbReference type="ARBA" id="ARBA00023017"/>
    </source>
</evidence>
<feature type="compositionally biased region" description="Basic and acidic residues" evidence="12">
    <location>
        <begin position="277"/>
        <end position="304"/>
    </location>
</feature>
<feature type="compositionally biased region" description="Basic and acidic residues" evidence="12">
    <location>
        <begin position="202"/>
        <end position="221"/>
    </location>
</feature>
<evidence type="ECO:0000313" key="13">
    <source>
        <dbReference type="EMBL" id="SBS90981.1"/>
    </source>
</evidence>
<keyword evidence="3" id="KW-0963">Cytoplasm</keyword>
<evidence type="ECO:0000256" key="4">
    <source>
        <dbReference type="ARBA" id="ARBA00022574"/>
    </source>
</evidence>